<evidence type="ECO:0000256" key="1">
    <source>
        <dbReference type="ARBA" id="ARBA00022512"/>
    </source>
</evidence>
<dbReference type="InterPro" id="IPR022263">
    <property type="entry name" value="KxYKxGKxW"/>
</dbReference>
<name>A0A0R1GLY0_9LACO</name>
<dbReference type="PATRIC" id="fig|1423726.3.peg.1251"/>
<evidence type="ECO:0000313" key="8">
    <source>
        <dbReference type="Proteomes" id="UP000051461"/>
    </source>
</evidence>
<evidence type="ECO:0000313" key="7">
    <source>
        <dbReference type="EMBL" id="KRK33443.1"/>
    </source>
</evidence>
<feature type="compositionally biased region" description="Low complexity" evidence="5">
    <location>
        <begin position="2388"/>
        <end position="2427"/>
    </location>
</feature>
<dbReference type="NCBIfam" id="TIGR03715">
    <property type="entry name" value="KxYKxGKxW"/>
    <property type="match status" value="1"/>
</dbReference>
<evidence type="ECO:0000259" key="6">
    <source>
        <dbReference type="PROSITE" id="PS50847"/>
    </source>
</evidence>
<dbReference type="RefSeq" id="WP_057905379.1">
    <property type="nucleotide sequence ID" value="NZ_AZDA01000116.1"/>
</dbReference>
<reference evidence="7 8" key="1">
    <citation type="journal article" date="2015" name="Genome Announc.">
        <title>Expanding the biotechnology potential of lactobacilli through comparative genomics of 213 strains and associated genera.</title>
        <authorList>
            <person name="Sun Z."/>
            <person name="Harris H.M."/>
            <person name="McCann A."/>
            <person name="Guo C."/>
            <person name="Argimon S."/>
            <person name="Zhang W."/>
            <person name="Yang X."/>
            <person name="Jeffery I.B."/>
            <person name="Cooney J.C."/>
            <person name="Kagawa T.F."/>
            <person name="Liu W."/>
            <person name="Song Y."/>
            <person name="Salvetti E."/>
            <person name="Wrobel A."/>
            <person name="Rasinkangas P."/>
            <person name="Parkhill J."/>
            <person name="Rea M.C."/>
            <person name="O'Sullivan O."/>
            <person name="Ritari J."/>
            <person name="Douillard F.P."/>
            <person name="Paul Ross R."/>
            <person name="Yang R."/>
            <person name="Briner A.E."/>
            <person name="Felis G.E."/>
            <person name="de Vos W.M."/>
            <person name="Barrangou R."/>
            <person name="Klaenhammer T.R."/>
            <person name="Caufield P.W."/>
            <person name="Cui Y."/>
            <person name="Zhang H."/>
            <person name="O'Toole P.W."/>
        </authorList>
    </citation>
    <scope>NUCLEOTIDE SEQUENCE [LARGE SCALE GENOMIC DNA]</scope>
    <source>
        <strain evidence="7 8">DSM 20003</strain>
    </source>
</reference>
<evidence type="ECO:0000256" key="4">
    <source>
        <dbReference type="ARBA" id="ARBA00023088"/>
    </source>
</evidence>
<feature type="domain" description="Gram-positive cocci surface proteins LPxTG" evidence="6">
    <location>
        <begin position="2487"/>
        <end position="2519"/>
    </location>
</feature>
<dbReference type="PROSITE" id="PS50847">
    <property type="entry name" value="GRAM_POS_ANCHORING"/>
    <property type="match status" value="1"/>
</dbReference>
<gene>
    <name evidence="7" type="ORF">FC07_GL001204</name>
</gene>
<feature type="compositionally biased region" description="Low complexity" evidence="5">
    <location>
        <begin position="2363"/>
        <end position="2380"/>
    </location>
</feature>
<dbReference type="InterPro" id="IPR041495">
    <property type="entry name" value="Mub_B2"/>
</dbReference>
<keyword evidence="2" id="KW-0964">Secreted</keyword>
<comment type="caution">
    <text evidence="7">The sequence shown here is derived from an EMBL/GenBank/DDBJ whole genome shotgun (WGS) entry which is preliminary data.</text>
</comment>
<dbReference type="Pfam" id="PF17966">
    <property type="entry name" value="Muc_B2"/>
    <property type="match status" value="12"/>
</dbReference>
<accession>A0A0R1GLY0</accession>
<dbReference type="Proteomes" id="UP000051461">
    <property type="component" value="Unassembled WGS sequence"/>
</dbReference>
<dbReference type="STRING" id="1423726.FC07_GL001204"/>
<evidence type="ECO:0000256" key="5">
    <source>
        <dbReference type="SAM" id="MobiDB-lite"/>
    </source>
</evidence>
<keyword evidence="8" id="KW-1185">Reference proteome</keyword>
<keyword evidence="4" id="KW-0572">Peptidoglycan-anchor</keyword>
<dbReference type="EMBL" id="AZDA01000116">
    <property type="protein sequence ID" value="KRK33443.1"/>
    <property type="molecule type" value="Genomic_DNA"/>
</dbReference>
<feature type="compositionally biased region" description="Low complexity" evidence="5">
    <location>
        <begin position="2439"/>
        <end position="2469"/>
    </location>
</feature>
<dbReference type="Pfam" id="PF19258">
    <property type="entry name" value="KxYKxGKxW_sig"/>
    <property type="match status" value="1"/>
</dbReference>
<dbReference type="OrthoDB" id="2300791at2"/>
<organism evidence="7 8">
    <name type="scientific">Loigolactobacillus bifermentans DSM 20003</name>
    <dbReference type="NCBI Taxonomy" id="1423726"/>
    <lineage>
        <taxon>Bacteria</taxon>
        <taxon>Bacillati</taxon>
        <taxon>Bacillota</taxon>
        <taxon>Bacilli</taxon>
        <taxon>Lactobacillales</taxon>
        <taxon>Lactobacillaceae</taxon>
        <taxon>Loigolactobacillus</taxon>
    </lineage>
</organism>
<proteinExistence type="predicted"/>
<sequence>MRQSNEKTRQKMLQATIERDEHFKLYKAGKVWLVAGLATFAFALAPQVVHAATIDTVAQTTVDQTAAADLVTSQATSSAASSAASSAISDTTSSAASSAASSATSDTTSSAASDVVSSTTSSAASTVTTSSVASSAANSAPVAASQAQSTTVATTAASSASVGTSAAQTASTSSAASATGSASTTVQTTRTDTQATSAASDLASLADQLPAGTNLTETLTGIAVDLPVGADVDQIKQQLRTSGVTTPITLTAKDAAVAYRDTSNKVNVTLSTDTIGYGSDADTLTVGLRMTLVAGDVITMTFPTDSPIINWGGYQAVASNVGVATKQENADGTTTYTLTATGNYQVSQDITLNLTDNNAVKTISAADIGTTQRQITWTVNGVAQTPITVTQTIQPETTIGTPTRTHPSTTAVPTVSVNNDLIYSLDLGESTGAKDDTTSGQVSKALNTGGATVTIPVPASFLLNETATAVYNTTSGTTITQPGGAGGDIVITVAANTGADIYSDSAYTLVGQYQMAQPGTATTLTATSPITFTQTYDDGTTTTVTGPTWTETIAGDQETGNSIKMTLTPTGNSSAASLELVLNGNTADDPETVSSIGFTLNADQVQTGTFVLTIPDGVDATSITTPKSGIMAPEQYVTDGYYLPGTTSYTYTLTLADGTVETGTVAAGDTITPTGTASIRKAEFTPNELAPGAYTTDDNDFQIHGHLTSTYANGQAVKNGDTLKFVYDYVAQFANGVTETTTTNLTETIVSEKGLALAWDYEYGTAPGDSGVLRLQANGNSKQTTDSIYEPILYFVIPKNTTITGYNIPDGQHPVITQYTTADGRTGVKMDFTGTGESVDTSIKTLDNLGVNLINSLDAVTSTSAAESYITSPTTALINVTKVTDASLTAGDTNAVQMNSGSSSPNPFTWTVTTADYIGAVTMAQGNQDADLSAAGKADERGDETLTYTYTMVNGSGTTATNTSVVLNLPTTGDTLGSTFTYDLTGPVSVPTTYSMSGTPLTATVLYSKQTYTTDASATAADLTNFVTAAEIGDDWASVRAVYINFNSVPAQDTTGRVTLTGTAEQFIAQGTHVGYLNSFTFYNGSPVSEATTATAAKITINGTSTVTAQAHYVDANGDDQYVALDDLTKTLTDNQDKLENDYPTTIADFSEADQALLPVGYSLTETKIVNSDATYANNMPNNAAVLGGVSQYDYDGDIVQFELTRDQPTTATNVITKVVHYVDENGTPIADDYVDAVTITQITDQAAGTVTYEPSKAALGYQADPTITGYTVTTDSAIATSSQTVTFGSDNIEVTVVYSKNPTTVANDTITKTVHYRSADGTKLAGDYTTSVILTKTTDTVTGMVSYTPISEILTGQANPTITGYHVVTNPAGATTSETVEFGDANLEYTVVYNLNTPTMALDTVTKTVHYVDQDGKTIAPDYTSHANITRLTGPDTMDPTTGDLIKGQVTYGPATSKVSGQANPTITGYHVVTNPAGATTNETVEFGDADLEYTVVYNKDTPQMNLDTVTKTVHYVDQDGKTIAPDYTSHANITELIDPVTGDKTYGPATSTVAGQDNPTLTGYHVVTNPAGATTNETVEFGDADLEYTVVYNKNTPKMNLDTVTKTVHYVDQDGQTIAPDYTSHANITELIDPVTGEKTYGPATSTVGGQDNPTLTGYHVVTNPAGATTNETVEFGDADLEYTVVYNKNTPQMNLDTVTKTVHYVDQDGNTIAPDYTSHANITELIDPVTGEKTYGPATSTVGGQANPTLTGYHVVTNPAGATTSETVEFGDADLEYTVVYNKDTPQMNLDTVTKTVHYVDQDGQTIAPDYTSHANITELIDPVTGEKTYGPATSKVNGQANPTLTGYHVVTNPAGATTRETVEFGDADLEYTVVYNKDTPQMNLDTVTKTVHYVDQDGQTIAPDYTSHANITELIDPVTGEKTSGPATSKVNGQANPTITGYHVVTNPAGATTRETVEFGDADLEYTVVYNKNTPQMNLDTVTKTVHYVDQDGQTVAPDYTSHANITELIDPVTGEKTYGSATSTVSGQANPTIAGYHVVTNPVGAITNETVEFGDADFEYTVVYNKDTPQMNLDTVTKTVHYVDQDGQTIAPDYTSHANITELIDSVTGDKTYGPAASKVAGQASPTITGYHVVTNPAGATTSETVEFGDADLEYTVVYNKDTPQMNLDTVTKTVHYVDQDGQTIAPDYTSHANITELIDSVTGDKTYGPATSTVSGQANPTTAGYHVVTNPAGATSSETVEFGDTDLEYTVVYNKDAPQMNLDTVTKTVHYVDQDGKTIAPDYTSHANITELIDPVTGEKTYGPATSTVSGQANPTIAGYHVVTNPTGATTNETVAFGDADLDYTVIYAANPDTDDNGTPGNNGGTTTPNDNGGTTPGNNGGTTTPGNSGGTTTPNDNGETTPDNNGGTTTPSHHGATTTPDNHDGTDTPGQSSAASTSTSETDTSTVMPTVATTSDTTATPSSKHRVAASNTAAKAVTTLPQTGEDTQSQLALLGASMLALLGFVGYRRKRD</sequence>
<keyword evidence="1" id="KW-0134">Cell wall</keyword>
<evidence type="ECO:0000256" key="2">
    <source>
        <dbReference type="ARBA" id="ARBA00022525"/>
    </source>
</evidence>
<feature type="region of interest" description="Disordered" evidence="5">
    <location>
        <begin position="2357"/>
        <end position="2472"/>
    </location>
</feature>
<protein>
    <submittedName>
        <fullName evidence="7">Mucus binding protein</fullName>
    </submittedName>
</protein>
<dbReference type="NCBIfam" id="TIGR01167">
    <property type="entry name" value="LPXTG_anchor"/>
    <property type="match status" value="1"/>
</dbReference>
<dbReference type="Gene3D" id="2.60.40.4300">
    <property type="match status" value="12"/>
</dbReference>
<dbReference type="Pfam" id="PF00746">
    <property type="entry name" value="Gram_pos_anchor"/>
    <property type="match status" value="1"/>
</dbReference>
<dbReference type="InterPro" id="IPR019931">
    <property type="entry name" value="LPXTG_anchor"/>
</dbReference>
<feature type="region of interest" description="Disordered" evidence="5">
    <location>
        <begin position="170"/>
        <end position="193"/>
    </location>
</feature>
<evidence type="ECO:0000256" key="3">
    <source>
        <dbReference type="ARBA" id="ARBA00022729"/>
    </source>
</evidence>
<keyword evidence="3" id="KW-0732">Signal</keyword>